<organism evidence="2">
    <name type="scientific">Anguilla anguilla</name>
    <name type="common">European freshwater eel</name>
    <name type="synonym">Muraena anguilla</name>
    <dbReference type="NCBI Taxonomy" id="7936"/>
    <lineage>
        <taxon>Eukaryota</taxon>
        <taxon>Metazoa</taxon>
        <taxon>Chordata</taxon>
        <taxon>Craniata</taxon>
        <taxon>Vertebrata</taxon>
        <taxon>Euteleostomi</taxon>
        <taxon>Actinopterygii</taxon>
        <taxon>Neopterygii</taxon>
        <taxon>Teleostei</taxon>
        <taxon>Anguilliformes</taxon>
        <taxon>Anguillidae</taxon>
        <taxon>Anguilla</taxon>
    </lineage>
</organism>
<sequence>MSNDSECFQSCPSLHGHGLLQLGSSPAHALTQPGAPDPSPGSSKLHYSNYTIWSSTIPVNFHLGCYLFNPFYLPSATLHQAGQ</sequence>
<evidence type="ECO:0000313" key="2">
    <source>
        <dbReference type="EMBL" id="JAH43367.1"/>
    </source>
</evidence>
<accession>A0A0E9SQ54</accession>
<reference evidence="2" key="1">
    <citation type="submission" date="2014-11" db="EMBL/GenBank/DDBJ databases">
        <authorList>
            <person name="Amaro Gonzalez C."/>
        </authorList>
    </citation>
    <scope>NUCLEOTIDE SEQUENCE</scope>
</reference>
<dbReference type="AlphaFoldDB" id="A0A0E9SQ54"/>
<dbReference type="EMBL" id="GBXM01065210">
    <property type="protein sequence ID" value="JAH43367.1"/>
    <property type="molecule type" value="Transcribed_RNA"/>
</dbReference>
<name>A0A0E9SQ54_ANGAN</name>
<reference evidence="2" key="2">
    <citation type="journal article" date="2015" name="Fish Shellfish Immunol.">
        <title>Early steps in the European eel (Anguilla anguilla)-Vibrio vulnificus interaction in the gills: Role of the RtxA13 toxin.</title>
        <authorList>
            <person name="Callol A."/>
            <person name="Pajuelo D."/>
            <person name="Ebbesson L."/>
            <person name="Teles M."/>
            <person name="MacKenzie S."/>
            <person name="Amaro C."/>
        </authorList>
    </citation>
    <scope>NUCLEOTIDE SEQUENCE</scope>
</reference>
<evidence type="ECO:0000256" key="1">
    <source>
        <dbReference type="SAM" id="MobiDB-lite"/>
    </source>
</evidence>
<protein>
    <submittedName>
        <fullName evidence="2">Uncharacterized protein</fullName>
    </submittedName>
</protein>
<feature type="region of interest" description="Disordered" evidence="1">
    <location>
        <begin position="22"/>
        <end position="42"/>
    </location>
</feature>
<proteinExistence type="predicted"/>